<dbReference type="NCBIfam" id="TIGR02433">
    <property type="entry name" value="lysidine_TilS_C"/>
    <property type="match status" value="1"/>
</dbReference>
<comment type="function">
    <text evidence="8">Ligates lysine onto the cytidine present at position 34 of the AUA codon-specific tRNA(Ile) that contains the anticodon CAU, in an ATP-dependent manner. Cytidine is converted to lysidine, thus changing the amino acid specificity of the tRNA from methionine to isoleucine.</text>
</comment>
<dbReference type="HAMAP" id="MF_01161">
    <property type="entry name" value="tRNA_Ile_lys_synt"/>
    <property type="match status" value="1"/>
</dbReference>
<dbReference type="InterPro" id="IPR011063">
    <property type="entry name" value="TilS/TtcA_N"/>
</dbReference>
<dbReference type="Pfam" id="PF11734">
    <property type="entry name" value="TilS_C"/>
    <property type="match status" value="1"/>
</dbReference>
<evidence type="ECO:0000313" key="11">
    <source>
        <dbReference type="Proteomes" id="UP000199689"/>
    </source>
</evidence>
<feature type="domain" description="Lysidine-tRNA(Ile) synthetase C-terminal" evidence="9">
    <location>
        <begin position="374"/>
        <end position="446"/>
    </location>
</feature>
<dbReference type="GO" id="GO:0005737">
    <property type="term" value="C:cytoplasm"/>
    <property type="evidence" value="ECO:0007669"/>
    <property type="project" value="UniProtKB-SubCell"/>
</dbReference>
<evidence type="ECO:0000256" key="3">
    <source>
        <dbReference type="ARBA" id="ARBA00022598"/>
    </source>
</evidence>
<comment type="similarity">
    <text evidence="8">Belongs to the tRNA(Ile)-lysidine synthase family.</text>
</comment>
<proteinExistence type="inferred from homology"/>
<dbReference type="InterPro" id="IPR012094">
    <property type="entry name" value="tRNA_Ile_lys_synt"/>
</dbReference>
<evidence type="ECO:0000256" key="4">
    <source>
        <dbReference type="ARBA" id="ARBA00022694"/>
    </source>
</evidence>
<dbReference type="STRING" id="209880.SAMN02910343_01574"/>
<dbReference type="Gene3D" id="3.40.50.620">
    <property type="entry name" value="HUPs"/>
    <property type="match status" value="1"/>
</dbReference>
<dbReference type="OrthoDB" id="9807403at2"/>
<keyword evidence="11" id="KW-1185">Reference proteome</keyword>
<dbReference type="GO" id="GO:0032267">
    <property type="term" value="F:tRNA(Ile)-lysidine synthase activity"/>
    <property type="evidence" value="ECO:0007669"/>
    <property type="project" value="UniProtKB-EC"/>
</dbReference>
<keyword evidence="2 8" id="KW-0963">Cytoplasm</keyword>
<feature type="binding site" evidence="8">
    <location>
        <begin position="31"/>
        <end position="36"/>
    </location>
    <ligand>
        <name>ATP</name>
        <dbReference type="ChEBI" id="CHEBI:30616"/>
    </ligand>
</feature>
<dbReference type="RefSeq" id="WP_091365523.1">
    <property type="nucleotide sequence ID" value="NZ_FMXA01000030.1"/>
</dbReference>
<keyword evidence="6 8" id="KW-0067">ATP-binding</keyword>
<dbReference type="PANTHER" id="PTHR43033">
    <property type="entry name" value="TRNA(ILE)-LYSIDINE SYNTHASE-RELATED"/>
    <property type="match status" value="1"/>
</dbReference>
<accession>A0A1G5WTQ3</accession>
<organism evidence="10 11">
    <name type="scientific">Allisonella histaminiformans</name>
    <dbReference type="NCBI Taxonomy" id="209880"/>
    <lineage>
        <taxon>Bacteria</taxon>
        <taxon>Bacillati</taxon>
        <taxon>Bacillota</taxon>
        <taxon>Negativicutes</taxon>
        <taxon>Veillonellales</taxon>
        <taxon>Veillonellaceae</taxon>
        <taxon>Allisonella</taxon>
    </lineage>
</organism>
<dbReference type="InterPro" id="IPR012796">
    <property type="entry name" value="Lysidine-tRNA-synth_C"/>
</dbReference>
<evidence type="ECO:0000256" key="2">
    <source>
        <dbReference type="ARBA" id="ARBA00022490"/>
    </source>
</evidence>
<keyword evidence="3 8" id="KW-0436">Ligase</keyword>
<dbReference type="SUPFAM" id="SSF82829">
    <property type="entry name" value="MesJ substrate recognition domain-like"/>
    <property type="match status" value="1"/>
</dbReference>
<dbReference type="CDD" id="cd01992">
    <property type="entry name" value="TilS_N"/>
    <property type="match status" value="1"/>
</dbReference>
<name>A0A1G5WTQ3_9FIRM</name>
<comment type="subcellular location">
    <subcellularLocation>
        <location evidence="1 8">Cytoplasm</location>
    </subcellularLocation>
</comment>
<evidence type="ECO:0000256" key="1">
    <source>
        <dbReference type="ARBA" id="ARBA00004496"/>
    </source>
</evidence>
<dbReference type="PANTHER" id="PTHR43033:SF1">
    <property type="entry name" value="TRNA(ILE)-LYSIDINE SYNTHASE-RELATED"/>
    <property type="match status" value="1"/>
</dbReference>
<dbReference type="SUPFAM" id="SSF52402">
    <property type="entry name" value="Adenine nucleotide alpha hydrolases-like"/>
    <property type="match status" value="1"/>
</dbReference>
<dbReference type="GO" id="GO:0005524">
    <property type="term" value="F:ATP binding"/>
    <property type="evidence" value="ECO:0007669"/>
    <property type="project" value="UniProtKB-UniRule"/>
</dbReference>
<evidence type="ECO:0000256" key="7">
    <source>
        <dbReference type="ARBA" id="ARBA00048539"/>
    </source>
</evidence>
<dbReference type="InterPro" id="IPR014729">
    <property type="entry name" value="Rossmann-like_a/b/a_fold"/>
</dbReference>
<dbReference type="AlphaFoldDB" id="A0A1G5WTQ3"/>
<protein>
    <recommendedName>
        <fullName evidence="8">tRNA(Ile)-lysidine synthase</fullName>
        <ecNumber evidence="8">6.3.4.19</ecNumber>
    </recommendedName>
    <alternativeName>
        <fullName evidence="8">tRNA(Ile)-2-lysyl-cytidine synthase</fullName>
    </alternativeName>
    <alternativeName>
        <fullName evidence="8">tRNA(Ile)-lysidine synthetase</fullName>
    </alternativeName>
</protein>
<dbReference type="NCBIfam" id="TIGR02432">
    <property type="entry name" value="lysidine_TilS_N"/>
    <property type="match status" value="1"/>
</dbReference>
<dbReference type="InterPro" id="IPR012795">
    <property type="entry name" value="tRNA_Ile_lys_synt_N"/>
</dbReference>
<evidence type="ECO:0000313" key="10">
    <source>
        <dbReference type="EMBL" id="SDA60907.1"/>
    </source>
</evidence>
<dbReference type="Gene3D" id="1.20.59.20">
    <property type="match status" value="1"/>
</dbReference>
<dbReference type="GO" id="GO:0006400">
    <property type="term" value="P:tRNA modification"/>
    <property type="evidence" value="ECO:0007669"/>
    <property type="project" value="UniProtKB-UniRule"/>
</dbReference>
<dbReference type="Pfam" id="PF01171">
    <property type="entry name" value="ATP_bind_3"/>
    <property type="match status" value="1"/>
</dbReference>
<evidence type="ECO:0000256" key="6">
    <source>
        <dbReference type="ARBA" id="ARBA00022840"/>
    </source>
</evidence>
<dbReference type="EC" id="6.3.4.19" evidence="8"/>
<comment type="domain">
    <text evidence="8">The N-terminal region contains the highly conserved SGGXDS motif, predicted to be a P-loop motif involved in ATP binding.</text>
</comment>
<gene>
    <name evidence="8" type="primary">tilS</name>
    <name evidence="10" type="ORF">SAMN02910343_01574</name>
</gene>
<dbReference type="SUPFAM" id="SSF56037">
    <property type="entry name" value="PheT/TilS domain"/>
    <property type="match status" value="1"/>
</dbReference>
<sequence length="453" mass="51656">MEKEEFIRKTLHFAHEQHMWQKGDHILIAESGGPDSLALLLFLKSVAREEQLTLGACCVNHHLRPEAEAETEFVAKVCAEQGIACYIRQAYVTEVSEQTGESMETAGRRLRYEAFEEICRNEGYNLVATAHHANDQAETVLYHLIRGAGLMGLTGIHPRRGTRIRPFLWATKKQIGEFVSHFPYEPCHDITNDMAITARNHIRLELLPELAGYNPSIVQALSRTAEILREDEEAMEQMAEKMAEGCVTSDAAGMPAILVPQFRNCHLAFRRRIVRLVMQKVLDWHDQGGRTIGYDGIEKVRKLIENGHTGQSTSSAGVLVTLERNQARFSSGDTHYQKDDAPDTYVLEQQILHKRPENLRKNQFLLDKDKVGTVVLRHGTRDELFYPRGMQGSKKLFKCMQDLKIPAVKRKYWPLAADAEHIYWIGGMRGSRFGLPDEHTETFLLLTLRRKSR</sequence>
<dbReference type="SMART" id="SM00977">
    <property type="entry name" value="TilS_C"/>
    <property type="match status" value="1"/>
</dbReference>
<keyword evidence="4 8" id="KW-0819">tRNA processing</keyword>
<reference evidence="10 11" key="1">
    <citation type="submission" date="2016-10" db="EMBL/GenBank/DDBJ databases">
        <authorList>
            <person name="de Groot N.N."/>
        </authorList>
    </citation>
    <scope>NUCLEOTIDE SEQUENCE [LARGE SCALE GENOMIC DNA]</scope>
    <source>
        <strain evidence="10 11">DSM 15230</strain>
    </source>
</reference>
<dbReference type="GeneID" id="87756559"/>
<dbReference type="EMBL" id="FMXA01000030">
    <property type="protein sequence ID" value="SDA60907.1"/>
    <property type="molecule type" value="Genomic_DNA"/>
</dbReference>
<dbReference type="Proteomes" id="UP000199689">
    <property type="component" value="Unassembled WGS sequence"/>
</dbReference>
<comment type="catalytic activity">
    <reaction evidence="7 8">
        <text>cytidine(34) in tRNA(Ile2) + L-lysine + ATP = lysidine(34) in tRNA(Ile2) + AMP + diphosphate + H(+)</text>
        <dbReference type="Rhea" id="RHEA:43744"/>
        <dbReference type="Rhea" id="RHEA-COMP:10625"/>
        <dbReference type="Rhea" id="RHEA-COMP:10670"/>
        <dbReference type="ChEBI" id="CHEBI:15378"/>
        <dbReference type="ChEBI" id="CHEBI:30616"/>
        <dbReference type="ChEBI" id="CHEBI:32551"/>
        <dbReference type="ChEBI" id="CHEBI:33019"/>
        <dbReference type="ChEBI" id="CHEBI:82748"/>
        <dbReference type="ChEBI" id="CHEBI:83665"/>
        <dbReference type="ChEBI" id="CHEBI:456215"/>
        <dbReference type="EC" id="6.3.4.19"/>
    </reaction>
</comment>
<evidence type="ECO:0000256" key="8">
    <source>
        <dbReference type="HAMAP-Rule" id="MF_01161"/>
    </source>
</evidence>
<evidence type="ECO:0000259" key="9">
    <source>
        <dbReference type="SMART" id="SM00977"/>
    </source>
</evidence>
<keyword evidence="5 8" id="KW-0547">Nucleotide-binding</keyword>
<evidence type="ECO:0000256" key="5">
    <source>
        <dbReference type="ARBA" id="ARBA00022741"/>
    </source>
</evidence>